<dbReference type="Proteomes" id="UP000764110">
    <property type="component" value="Unassembled WGS sequence"/>
</dbReference>
<accession>A0A9P8S6P5</accession>
<evidence type="ECO:0000313" key="4">
    <source>
        <dbReference type="Proteomes" id="UP000764110"/>
    </source>
</evidence>
<dbReference type="EMBL" id="JACEFI010000010">
    <property type="protein sequence ID" value="KAH0596057.1"/>
    <property type="molecule type" value="Genomic_DNA"/>
</dbReference>
<proteinExistence type="predicted"/>
<feature type="signal peptide" evidence="2">
    <location>
        <begin position="1"/>
        <end position="28"/>
    </location>
</feature>
<keyword evidence="2" id="KW-0732">Signal</keyword>
<feature type="region of interest" description="Disordered" evidence="1">
    <location>
        <begin position="57"/>
        <end position="143"/>
    </location>
</feature>
<dbReference type="AlphaFoldDB" id="A0A9P8S6P5"/>
<evidence type="ECO:0000256" key="1">
    <source>
        <dbReference type="SAM" id="MobiDB-lite"/>
    </source>
</evidence>
<organism evidence="3 4">
    <name type="scientific">Metarhizium humberi</name>
    <dbReference type="NCBI Taxonomy" id="2596975"/>
    <lineage>
        <taxon>Eukaryota</taxon>
        <taxon>Fungi</taxon>
        <taxon>Dikarya</taxon>
        <taxon>Ascomycota</taxon>
        <taxon>Pezizomycotina</taxon>
        <taxon>Sordariomycetes</taxon>
        <taxon>Hypocreomycetidae</taxon>
        <taxon>Hypocreales</taxon>
        <taxon>Clavicipitaceae</taxon>
        <taxon>Metarhizium</taxon>
    </lineage>
</organism>
<comment type="caution">
    <text evidence="3">The sequence shown here is derived from an EMBL/GenBank/DDBJ whole genome shotgun (WGS) entry which is preliminary data.</text>
</comment>
<feature type="chain" id="PRO_5040374361" evidence="2">
    <location>
        <begin position="29"/>
        <end position="268"/>
    </location>
</feature>
<evidence type="ECO:0000313" key="3">
    <source>
        <dbReference type="EMBL" id="KAH0596057.1"/>
    </source>
</evidence>
<feature type="compositionally biased region" description="Basic residues" evidence="1">
    <location>
        <begin position="126"/>
        <end position="143"/>
    </location>
</feature>
<reference evidence="3 4" key="1">
    <citation type="submission" date="2020-07" db="EMBL/GenBank/DDBJ databases">
        <title>Metarhizium humberi genome.</title>
        <authorList>
            <person name="Lysoe E."/>
        </authorList>
    </citation>
    <scope>NUCLEOTIDE SEQUENCE [LARGE SCALE GENOMIC DNA]</scope>
    <source>
        <strain evidence="3 4">ESALQ1638</strain>
    </source>
</reference>
<evidence type="ECO:0000256" key="2">
    <source>
        <dbReference type="SAM" id="SignalP"/>
    </source>
</evidence>
<protein>
    <submittedName>
        <fullName evidence="3">Uncharacterized protein</fullName>
    </submittedName>
</protein>
<keyword evidence="4" id="KW-1185">Reference proteome</keyword>
<name>A0A9P8S6P5_9HYPO</name>
<gene>
    <name evidence="3" type="ORF">MHUMG1_05916</name>
</gene>
<sequence>MAHGSSKIIKRAVAFLVVLLSAASLSSQVDVASQHASVTSQGDLGVCDENCAQQPFTLAVGPPGPSRPTVLAEAPSQGGQDAQDAWDAHDGQNSKRHQNGQCDNIDYNGDNDREHNSGKGQDHSKDHHRHKGGNGKGGWHGRKGIQVLPSLRTITLPYYTNPWPWKARTTRWSTHHPECEGCMGTVYCYQPSSVPYITITIVETRPPPAVETHGPECRACKGTITIYEIEFAHRTRNIILLRTMSQLHHIRHRNRVAGRGMSLLNAAP</sequence>
<feature type="compositionally biased region" description="Basic and acidic residues" evidence="1">
    <location>
        <begin position="110"/>
        <end position="125"/>
    </location>
</feature>